<keyword evidence="5" id="KW-0547">Nucleotide-binding</keyword>
<comment type="catalytic activity">
    <reaction evidence="1">
        <text>ATP + protein L-histidine = ADP + protein N-phospho-L-histidine.</text>
        <dbReference type="EC" id="2.7.13.3"/>
    </reaction>
</comment>
<dbReference type="InterPro" id="IPR003594">
    <property type="entry name" value="HATPase_dom"/>
</dbReference>
<keyword evidence="10" id="KW-1133">Transmembrane helix</keyword>
<comment type="caution">
    <text evidence="13">The sequence shown here is derived from an EMBL/GenBank/DDBJ whole genome shotgun (WGS) entry which is preliminary data.</text>
</comment>
<keyword evidence="4" id="KW-0808">Transferase</keyword>
<evidence type="ECO:0000259" key="12">
    <source>
        <dbReference type="Pfam" id="PF07730"/>
    </source>
</evidence>
<dbReference type="SUPFAM" id="SSF55874">
    <property type="entry name" value="ATPase domain of HSP90 chaperone/DNA topoisomerase II/histidine kinase"/>
    <property type="match status" value="1"/>
</dbReference>
<dbReference type="AlphaFoldDB" id="A0A553K315"/>
<evidence type="ECO:0000256" key="2">
    <source>
        <dbReference type="ARBA" id="ARBA00012438"/>
    </source>
</evidence>
<dbReference type="Pfam" id="PF07730">
    <property type="entry name" value="HisKA_3"/>
    <property type="match status" value="1"/>
</dbReference>
<evidence type="ECO:0000256" key="4">
    <source>
        <dbReference type="ARBA" id="ARBA00022679"/>
    </source>
</evidence>
<dbReference type="Gene3D" id="1.20.5.1930">
    <property type="match status" value="1"/>
</dbReference>
<dbReference type="OrthoDB" id="227596at2"/>
<dbReference type="InterPro" id="IPR036890">
    <property type="entry name" value="HATPase_C_sf"/>
</dbReference>
<organism evidence="13 14">
    <name type="scientific">Tessaracoccus rhinocerotis</name>
    <dbReference type="NCBI Taxonomy" id="1689449"/>
    <lineage>
        <taxon>Bacteria</taxon>
        <taxon>Bacillati</taxon>
        <taxon>Actinomycetota</taxon>
        <taxon>Actinomycetes</taxon>
        <taxon>Propionibacteriales</taxon>
        <taxon>Propionibacteriaceae</taxon>
        <taxon>Tessaracoccus</taxon>
    </lineage>
</organism>
<keyword evidence="14" id="KW-1185">Reference proteome</keyword>
<dbReference type="InterPro" id="IPR011712">
    <property type="entry name" value="Sig_transdc_His_kin_sub3_dim/P"/>
</dbReference>
<evidence type="ECO:0000313" key="14">
    <source>
        <dbReference type="Proteomes" id="UP000317638"/>
    </source>
</evidence>
<feature type="transmembrane region" description="Helical" evidence="10">
    <location>
        <begin position="62"/>
        <end position="81"/>
    </location>
</feature>
<dbReference type="Proteomes" id="UP000317638">
    <property type="component" value="Unassembled WGS sequence"/>
</dbReference>
<evidence type="ECO:0000259" key="11">
    <source>
        <dbReference type="Pfam" id="PF02518"/>
    </source>
</evidence>
<feature type="transmembrane region" description="Helical" evidence="10">
    <location>
        <begin position="39"/>
        <end position="55"/>
    </location>
</feature>
<keyword evidence="7" id="KW-0067">ATP-binding</keyword>
<dbReference type="GO" id="GO:0016020">
    <property type="term" value="C:membrane"/>
    <property type="evidence" value="ECO:0007669"/>
    <property type="project" value="InterPro"/>
</dbReference>
<feature type="region of interest" description="Disordered" evidence="9">
    <location>
        <begin position="260"/>
        <end position="279"/>
    </location>
</feature>
<protein>
    <recommendedName>
        <fullName evidence="2">histidine kinase</fullName>
        <ecNumber evidence="2">2.7.13.3</ecNumber>
    </recommendedName>
</protein>
<dbReference type="EMBL" id="VKKG01000002">
    <property type="protein sequence ID" value="TRY19102.1"/>
    <property type="molecule type" value="Genomic_DNA"/>
</dbReference>
<reference evidence="13 14" key="1">
    <citation type="submission" date="2019-07" db="EMBL/GenBank/DDBJ databases">
        <authorList>
            <person name="Zhou L.-Y."/>
        </authorList>
    </citation>
    <scope>NUCLEOTIDE SEQUENCE [LARGE SCALE GENOMIC DNA]</scope>
    <source>
        <strain evidence="13 14">YIM 101269</strain>
    </source>
</reference>
<dbReference type="GO" id="GO:0000155">
    <property type="term" value="F:phosphorelay sensor kinase activity"/>
    <property type="evidence" value="ECO:0007669"/>
    <property type="project" value="InterPro"/>
</dbReference>
<proteinExistence type="predicted"/>
<keyword evidence="3" id="KW-0597">Phosphoprotein</keyword>
<keyword evidence="6 13" id="KW-0418">Kinase</keyword>
<evidence type="ECO:0000313" key="13">
    <source>
        <dbReference type="EMBL" id="TRY19102.1"/>
    </source>
</evidence>
<evidence type="ECO:0000256" key="6">
    <source>
        <dbReference type="ARBA" id="ARBA00022777"/>
    </source>
</evidence>
<dbReference type="PANTHER" id="PTHR24421">
    <property type="entry name" value="NITRATE/NITRITE SENSOR PROTEIN NARX-RELATED"/>
    <property type="match status" value="1"/>
</dbReference>
<dbReference type="GO" id="GO:0005524">
    <property type="term" value="F:ATP binding"/>
    <property type="evidence" value="ECO:0007669"/>
    <property type="project" value="UniProtKB-KW"/>
</dbReference>
<keyword evidence="10" id="KW-0812">Transmembrane</keyword>
<evidence type="ECO:0000256" key="10">
    <source>
        <dbReference type="SAM" id="Phobius"/>
    </source>
</evidence>
<feature type="transmembrane region" description="Helical" evidence="10">
    <location>
        <begin position="110"/>
        <end position="132"/>
    </location>
</feature>
<evidence type="ECO:0000256" key="8">
    <source>
        <dbReference type="ARBA" id="ARBA00023012"/>
    </source>
</evidence>
<dbReference type="EC" id="2.7.13.3" evidence="2"/>
<evidence type="ECO:0000256" key="3">
    <source>
        <dbReference type="ARBA" id="ARBA00022553"/>
    </source>
</evidence>
<name>A0A553K315_9ACTN</name>
<accession>A0A553K315</accession>
<gene>
    <name evidence="13" type="ORF">FOJ82_06940</name>
</gene>
<feature type="domain" description="Histidine kinase/HSP90-like ATPase" evidence="11">
    <location>
        <begin position="313"/>
        <end position="400"/>
    </location>
</feature>
<dbReference type="Gene3D" id="3.30.565.10">
    <property type="entry name" value="Histidine kinase-like ATPase, C-terminal domain"/>
    <property type="match status" value="1"/>
</dbReference>
<feature type="domain" description="Signal transduction histidine kinase subgroup 3 dimerisation and phosphoacceptor" evidence="12">
    <location>
        <begin position="200"/>
        <end position="266"/>
    </location>
</feature>
<sequence>MPTGGVRKDVVVALALMVLSVTGQLGTSSLPGYEDEAKLPWSLLAIGLAGVLIAFRRRFPVLVLLLATGVHFLVVGLLMPLVVIQPGMQVLYFLGLYSAMAWARNREALMLATLAVLLGMAAWVGIDIAGGIASLRATDEDVPIPLVVSQVLVNIAYFGGATWLGRNAWLRARSDHELAESEQLVEQQAGQLARQAIVGERLRIARELHDSVAHHVALIGVQAAAARRAMERRPEAAAQALRTVEDSARQTVSELRSVLGSLRNPDEDPSGPRPSLGQLPGLFEEVATLGLGVEHDLVGEQELVDRLTVSQSATLYRVVQEALTNVRKHSTATSARVVLRLEPDMVEVEVLDDGLPRTGTAGGGLGQVGMRERVQALGGSTEIGPRQTRGYRVRARLPLAVGGAR</sequence>
<dbReference type="Pfam" id="PF02518">
    <property type="entry name" value="HATPase_c"/>
    <property type="match status" value="1"/>
</dbReference>
<dbReference type="CDD" id="cd16917">
    <property type="entry name" value="HATPase_UhpB-NarQ-NarX-like"/>
    <property type="match status" value="1"/>
</dbReference>
<dbReference type="PANTHER" id="PTHR24421:SF10">
    <property type="entry name" value="NITRATE_NITRITE SENSOR PROTEIN NARQ"/>
    <property type="match status" value="1"/>
</dbReference>
<dbReference type="InterPro" id="IPR050482">
    <property type="entry name" value="Sensor_HK_TwoCompSys"/>
</dbReference>
<feature type="transmembrane region" description="Helical" evidence="10">
    <location>
        <begin position="144"/>
        <end position="164"/>
    </location>
</feature>
<evidence type="ECO:0000256" key="5">
    <source>
        <dbReference type="ARBA" id="ARBA00022741"/>
    </source>
</evidence>
<keyword evidence="10" id="KW-0472">Membrane</keyword>
<evidence type="ECO:0000256" key="9">
    <source>
        <dbReference type="SAM" id="MobiDB-lite"/>
    </source>
</evidence>
<keyword evidence="8" id="KW-0902">Two-component regulatory system</keyword>
<evidence type="ECO:0000256" key="7">
    <source>
        <dbReference type="ARBA" id="ARBA00022840"/>
    </source>
</evidence>
<dbReference type="GO" id="GO:0046983">
    <property type="term" value="F:protein dimerization activity"/>
    <property type="evidence" value="ECO:0007669"/>
    <property type="project" value="InterPro"/>
</dbReference>
<evidence type="ECO:0000256" key="1">
    <source>
        <dbReference type="ARBA" id="ARBA00000085"/>
    </source>
</evidence>